<evidence type="ECO:0000313" key="1">
    <source>
        <dbReference type="EMBL" id="MBK7675965.1"/>
    </source>
</evidence>
<dbReference type="EMBL" id="JADJMH010000014">
    <property type="protein sequence ID" value="MBK7675965.1"/>
    <property type="molecule type" value="Genomic_DNA"/>
</dbReference>
<dbReference type="Proteomes" id="UP000697998">
    <property type="component" value="Unassembled WGS sequence"/>
</dbReference>
<comment type="caution">
    <text evidence="1">The sequence shown here is derived from an EMBL/GenBank/DDBJ whole genome shotgun (WGS) entry which is preliminary data.</text>
</comment>
<name>A0A935UHW9_9PROT</name>
<accession>A0A935UHW9</accession>
<protein>
    <submittedName>
        <fullName evidence="1">Uncharacterized protein</fullName>
    </submittedName>
</protein>
<reference evidence="1 2" key="1">
    <citation type="submission" date="2020-10" db="EMBL/GenBank/DDBJ databases">
        <title>Connecting structure to function with the recovery of over 1000 high-quality activated sludge metagenome-assembled genomes encoding full-length rRNA genes using long-read sequencing.</title>
        <authorList>
            <person name="Singleton C.M."/>
            <person name="Petriglieri F."/>
            <person name="Kristensen J.M."/>
            <person name="Kirkegaard R.H."/>
            <person name="Michaelsen T.Y."/>
            <person name="Andersen M.H."/>
            <person name="Karst S.M."/>
            <person name="Dueholm M.S."/>
            <person name="Nielsen P.H."/>
            <person name="Albertsen M."/>
        </authorList>
    </citation>
    <scope>NUCLEOTIDE SEQUENCE [LARGE SCALE GENOMIC DNA]</scope>
    <source>
        <strain evidence="1">EsbW_18-Q3-R4-48_BATAC.285</strain>
    </source>
</reference>
<sequence>MRLQIADPEHEFGDRRGSWVKFETEVLVRVDGQAFGFETLLGPASSQAKSVQLIEYLAFEALHVFERDVEEIRRAVGRIEHAHLAQAVMESIDLGARGIEPALGSEQQRCRLDVALVAAQRFDDGRQHSRSTYARAV</sequence>
<organism evidence="1 2">
    <name type="scientific">Candidatus Accumulibacter proximus</name>
    <dbReference type="NCBI Taxonomy" id="2954385"/>
    <lineage>
        <taxon>Bacteria</taxon>
        <taxon>Pseudomonadati</taxon>
        <taxon>Pseudomonadota</taxon>
        <taxon>Betaproteobacteria</taxon>
        <taxon>Candidatus Accumulibacter</taxon>
    </lineage>
</organism>
<proteinExistence type="predicted"/>
<dbReference type="AlphaFoldDB" id="A0A935UHW9"/>
<evidence type="ECO:0000313" key="2">
    <source>
        <dbReference type="Proteomes" id="UP000697998"/>
    </source>
</evidence>
<gene>
    <name evidence="1" type="ORF">IPJ27_15090</name>
</gene>